<sequence>MKNRAEIHFIDTTLRRLDLEIQQTELLRSRLRRRLNELNASTATTPPEILSRIFEIASAVDLSGIGEHIPLKLAAVCSQWRDIIHSTPTLWQSLSVHLHDEQGALSENIRLVECHTQRIGSLPLNLRVEYEGNANLSSFYDDLGKVPSLTFFEQVFEISSDKLGTLVLKNIPQTWWPLLSLNSSRSAPYPSLKHVALTWPEEGTNGKTVSLFQNNSALQLTHVSLTGHQLPVELPWRQLTFLNLHNLLINHCFDLLIACPGLVEFHCKTPTHSANGTAESIARQISQIGTFPRMERMSWDFGLYDWDTILLDNARFPSLQWMSWKRYISGEFIAFLEGLSLNQLSCNKFVSSLQALTGFRCSLHLWTIEDLCSVLPSSLQELYLIGDNLEARLPACFDALTLHIDGGGSSGCLPYLRALGLPDLHYCADPSTLMSSLLKMLRSRRPLTASTPGVPPGSNVTFLGRLYFSIATPEDTKWDKNQLDLFQEYIRGGLALEAGNGRKQNHFCSSDTTHL</sequence>
<accession>A0A8H5D372</accession>
<dbReference type="EMBL" id="JAACJO010000012">
    <property type="protein sequence ID" value="KAF5351878.1"/>
    <property type="molecule type" value="Genomic_DNA"/>
</dbReference>
<dbReference type="PROSITE" id="PS50181">
    <property type="entry name" value="FBOX"/>
    <property type="match status" value="1"/>
</dbReference>
<proteinExistence type="predicted"/>
<protein>
    <recommendedName>
        <fullName evidence="2">F-box domain-containing protein</fullName>
    </recommendedName>
</protein>
<name>A0A8H5D372_9AGAR</name>
<gene>
    <name evidence="3" type="ORF">D9756_007681</name>
</gene>
<dbReference type="AlphaFoldDB" id="A0A8H5D372"/>
<evidence type="ECO:0000259" key="2">
    <source>
        <dbReference type="PROSITE" id="PS50181"/>
    </source>
</evidence>
<dbReference type="Proteomes" id="UP000559027">
    <property type="component" value="Unassembled WGS sequence"/>
</dbReference>
<keyword evidence="1" id="KW-0175">Coiled coil</keyword>
<feature type="domain" description="F-box" evidence="2">
    <location>
        <begin position="39"/>
        <end position="94"/>
    </location>
</feature>
<comment type="caution">
    <text evidence="3">The sequence shown here is derived from an EMBL/GenBank/DDBJ whole genome shotgun (WGS) entry which is preliminary data.</text>
</comment>
<evidence type="ECO:0000313" key="4">
    <source>
        <dbReference type="Proteomes" id="UP000559027"/>
    </source>
</evidence>
<organism evidence="3 4">
    <name type="scientific">Leucocoprinus leucothites</name>
    <dbReference type="NCBI Taxonomy" id="201217"/>
    <lineage>
        <taxon>Eukaryota</taxon>
        <taxon>Fungi</taxon>
        <taxon>Dikarya</taxon>
        <taxon>Basidiomycota</taxon>
        <taxon>Agaricomycotina</taxon>
        <taxon>Agaricomycetes</taxon>
        <taxon>Agaricomycetidae</taxon>
        <taxon>Agaricales</taxon>
        <taxon>Agaricineae</taxon>
        <taxon>Agaricaceae</taxon>
        <taxon>Leucocoprinus</taxon>
    </lineage>
</organism>
<feature type="coiled-coil region" evidence="1">
    <location>
        <begin position="14"/>
        <end position="41"/>
    </location>
</feature>
<dbReference type="OrthoDB" id="3035878at2759"/>
<dbReference type="InterPro" id="IPR001810">
    <property type="entry name" value="F-box_dom"/>
</dbReference>
<dbReference type="Pfam" id="PF12937">
    <property type="entry name" value="F-box-like"/>
    <property type="match status" value="1"/>
</dbReference>
<evidence type="ECO:0000313" key="3">
    <source>
        <dbReference type="EMBL" id="KAF5351878.1"/>
    </source>
</evidence>
<keyword evidence="4" id="KW-1185">Reference proteome</keyword>
<reference evidence="3 4" key="1">
    <citation type="journal article" date="2020" name="ISME J.">
        <title>Uncovering the hidden diversity of litter-decomposition mechanisms in mushroom-forming fungi.</title>
        <authorList>
            <person name="Floudas D."/>
            <person name="Bentzer J."/>
            <person name="Ahren D."/>
            <person name="Johansson T."/>
            <person name="Persson P."/>
            <person name="Tunlid A."/>
        </authorList>
    </citation>
    <scope>NUCLEOTIDE SEQUENCE [LARGE SCALE GENOMIC DNA]</scope>
    <source>
        <strain evidence="3 4">CBS 146.42</strain>
    </source>
</reference>
<dbReference type="Gene3D" id="1.20.1280.50">
    <property type="match status" value="1"/>
</dbReference>
<evidence type="ECO:0000256" key="1">
    <source>
        <dbReference type="SAM" id="Coils"/>
    </source>
</evidence>